<evidence type="ECO:0000256" key="1">
    <source>
        <dbReference type="SAM" id="MobiDB-lite"/>
    </source>
</evidence>
<evidence type="ECO:0000313" key="2">
    <source>
        <dbReference type="EMBL" id="CAB3773948.1"/>
    </source>
</evidence>
<keyword evidence="3" id="KW-1185">Reference proteome</keyword>
<feature type="compositionally biased region" description="Low complexity" evidence="1">
    <location>
        <begin position="388"/>
        <end position="400"/>
    </location>
</feature>
<accession>A0A6J5F562</accession>
<protein>
    <recommendedName>
        <fullName evidence="4">Type VI secretion protein</fullName>
    </recommendedName>
</protein>
<dbReference type="InterPro" id="IPR010732">
    <property type="entry name" value="T6SS_TssG-like"/>
</dbReference>
<dbReference type="Proteomes" id="UP000494363">
    <property type="component" value="Unassembled WGS sequence"/>
</dbReference>
<name>A0A6J5F562_9BURK</name>
<evidence type="ECO:0008006" key="4">
    <source>
        <dbReference type="Google" id="ProtNLM"/>
    </source>
</evidence>
<feature type="region of interest" description="Disordered" evidence="1">
    <location>
        <begin position="381"/>
        <end position="400"/>
    </location>
</feature>
<gene>
    <name evidence="2" type="ORF">LMG29542_07528</name>
</gene>
<dbReference type="EMBL" id="CADIKH010000092">
    <property type="protein sequence ID" value="CAB3773948.1"/>
    <property type="molecule type" value="Genomic_DNA"/>
</dbReference>
<dbReference type="PANTHER" id="PTHR35564:SF4">
    <property type="entry name" value="CYTOPLASMIC PROTEIN"/>
    <property type="match status" value="1"/>
</dbReference>
<evidence type="ECO:0000313" key="3">
    <source>
        <dbReference type="Proteomes" id="UP000494363"/>
    </source>
</evidence>
<reference evidence="2 3" key="1">
    <citation type="submission" date="2020-04" db="EMBL/GenBank/DDBJ databases">
        <authorList>
            <person name="De Canck E."/>
        </authorList>
    </citation>
    <scope>NUCLEOTIDE SEQUENCE [LARGE SCALE GENOMIC DNA]</scope>
    <source>
        <strain evidence="2 3">LMG 29542</strain>
    </source>
</reference>
<sequence length="443" mass="46897">MATYGRRTASSLEGQMFAAPGRIDVFQLVKLLRARDASAAPASHATQRLESRRMADGVHAHAFAHGLRFRADLSAGFPGEEVTRCRPIEAGPGDTHEPRAIEIQTPNYCVASELGPLPEPFLEWVRDRLRDDDGTFATFLDVFNHRLHVLRHRLKAGQEFALDNALPQYTRQAHFLASIAGIASRGADAQIMLPRRAWLGIAATLADTRRSGAGAQLALRRFLGVPAAQLEPLVGSWRKLLPADRPLLGVRATTLGRDAVLGTHIWNQCAGVRLTVPDVDYVRLCALLPPRPRAPVAAGQDASAADGTSGGGAQGTSAAASADAATSATGSIAPVDGYAGLAQMVRLLFDRRVDCHVTMTIRARNLPPPMLTALSDEPLASVPGQQSAAGNEAAGGDDAAVTTGTRYRGLRLGQTAWLGGGAPGDERRAVTFMIVGDPQGVSA</sequence>
<feature type="compositionally biased region" description="Low complexity" evidence="1">
    <location>
        <begin position="296"/>
        <end position="307"/>
    </location>
</feature>
<proteinExistence type="predicted"/>
<dbReference type="Pfam" id="PF06996">
    <property type="entry name" value="T6SS_TssG"/>
    <property type="match status" value="1"/>
</dbReference>
<dbReference type="AlphaFoldDB" id="A0A6J5F562"/>
<dbReference type="PANTHER" id="PTHR35564">
    <property type="match status" value="1"/>
</dbReference>
<organism evidence="2 3">
    <name type="scientific">Paraburkholderia humisilvae</name>
    <dbReference type="NCBI Taxonomy" id="627669"/>
    <lineage>
        <taxon>Bacteria</taxon>
        <taxon>Pseudomonadati</taxon>
        <taxon>Pseudomonadota</taxon>
        <taxon>Betaproteobacteria</taxon>
        <taxon>Burkholderiales</taxon>
        <taxon>Burkholderiaceae</taxon>
        <taxon>Paraburkholderia</taxon>
    </lineage>
</organism>
<feature type="region of interest" description="Disordered" evidence="1">
    <location>
        <begin position="296"/>
        <end position="317"/>
    </location>
</feature>